<proteinExistence type="predicted"/>
<dbReference type="EMBL" id="MN739346">
    <property type="protein sequence ID" value="QHS99724.1"/>
    <property type="molecule type" value="Genomic_DNA"/>
</dbReference>
<organism evidence="1">
    <name type="scientific">viral metagenome</name>
    <dbReference type="NCBI Taxonomy" id="1070528"/>
    <lineage>
        <taxon>unclassified sequences</taxon>
        <taxon>metagenomes</taxon>
        <taxon>organismal metagenomes</taxon>
    </lineage>
</organism>
<protein>
    <submittedName>
        <fullName evidence="1">Uncharacterized protein</fullName>
    </submittedName>
</protein>
<reference evidence="1" key="1">
    <citation type="journal article" date="2020" name="Nature">
        <title>Giant virus diversity and host interactions through global metagenomics.</title>
        <authorList>
            <person name="Schulz F."/>
            <person name="Roux S."/>
            <person name="Paez-Espino D."/>
            <person name="Jungbluth S."/>
            <person name="Walsh D.A."/>
            <person name="Denef V.J."/>
            <person name="McMahon K.D."/>
            <person name="Konstantinidis K.T."/>
            <person name="Eloe-Fadrosh E.A."/>
            <person name="Kyrpides N.C."/>
            <person name="Woyke T."/>
        </authorList>
    </citation>
    <scope>NUCLEOTIDE SEQUENCE</scope>
    <source>
        <strain evidence="1">GVMAG-M-3300020187-37</strain>
    </source>
</reference>
<evidence type="ECO:0000313" key="1">
    <source>
        <dbReference type="EMBL" id="QHS99724.1"/>
    </source>
</evidence>
<dbReference type="AlphaFoldDB" id="A0A6C0C7I3"/>
<accession>A0A6C0C7I3</accession>
<name>A0A6C0C7I3_9ZZZZ</name>
<sequence length="134" mass="16019">MSYKNMTNNDILEDDDSNKFTCSECNNSSDKYFIHMNIDNMDKYICSYLCCKNIDDKYGGDHMRYVVNIKDFQHLRPLKPSGYKENKNKFSLEYDYINEDRNEFIESLYLEDERMSKLEEEYSYISSSSDSDTE</sequence>